<protein>
    <submittedName>
        <fullName evidence="1">Uncharacterized protein</fullName>
    </submittedName>
</protein>
<evidence type="ECO:0000313" key="1">
    <source>
        <dbReference type="EMBL" id="ERI11094.1"/>
    </source>
</evidence>
<dbReference type="EMBL" id="AWSJ01000053">
    <property type="protein sequence ID" value="ERI11094.1"/>
    <property type="molecule type" value="Genomic_DNA"/>
</dbReference>
<organism evidence="1 2">
    <name type="scientific">Aneurinibacillus aneurinilyticus ATCC 12856</name>
    <dbReference type="NCBI Taxonomy" id="649747"/>
    <lineage>
        <taxon>Bacteria</taxon>
        <taxon>Bacillati</taxon>
        <taxon>Bacillota</taxon>
        <taxon>Bacilli</taxon>
        <taxon>Bacillales</taxon>
        <taxon>Paenibacillaceae</taxon>
        <taxon>Aneurinibacillus group</taxon>
        <taxon>Aneurinibacillus</taxon>
    </lineage>
</organism>
<accession>U1WR46</accession>
<evidence type="ECO:0000313" key="2">
    <source>
        <dbReference type="Proteomes" id="UP000016511"/>
    </source>
</evidence>
<dbReference type="Proteomes" id="UP000016511">
    <property type="component" value="Unassembled WGS sequence"/>
</dbReference>
<sequence>MSLDDKPHSRTSYRNVKRILLYCKLDRWRRDIPKLLKDTIQILSIHLQLQVLLSSTIHHYYYIID</sequence>
<reference evidence="1 2" key="1">
    <citation type="submission" date="2013-08" db="EMBL/GenBank/DDBJ databases">
        <authorList>
            <person name="Weinstock G."/>
            <person name="Sodergren E."/>
            <person name="Wylie T."/>
            <person name="Fulton L."/>
            <person name="Fulton R."/>
            <person name="Fronick C."/>
            <person name="O'Laughlin M."/>
            <person name="Godfrey J."/>
            <person name="Miner T."/>
            <person name="Herter B."/>
            <person name="Appelbaum E."/>
            <person name="Cordes M."/>
            <person name="Lek S."/>
            <person name="Wollam A."/>
            <person name="Pepin K.H."/>
            <person name="Palsikar V.B."/>
            <person name="Mitreva M."/>
            <person name="Wilson R.K."/>
        </authorList>
    </citation>
    <scope>NUCLEOTIDE SEQUENCE [LARGE SCALE GENOMIC DNA]</scope>
    <source>
        <strain evidence="1 2">ATCC 12856</strain>
    </source>
</reference>
<dbReference type="HOGENOM" id="CLU_2840136_0_0_9"/>
<gene>
    <name evidence="1" type="ORF">HMPREF0083_00797</name>
</gene>
<proteinExistence type="predicted"/>
<name>U1WR46_ANEAE</name>
<dbReference type="AlphaFoldDB" id="U1WR46"/>
<keyword evidence="2" id="KW-1185">Reference proteome</keyword>
<comment type="caution">
    <text evidence="1">The sequence shown here is derived from an EMBL/GenBank/DDBJ whole genome shotgun (WGS) entry which is preliminary data.</text>
</comment>